<comment type="subunit">
    <text evidence="8">Tetramer of two alpha and two beta subunits.</text>
</comment>
<evidence type="ECO:0000256" key="3">
    <source>
        <dbReference type="ARBA" id="ARBA00022741"/>
    </source>
</evidence>
<dbReference type="InterPro" id="IPR002310">
    <property type="entry name" value="Gly-tRNA_ligase_asu"/>
</dbReference>
<sequence>MTFQNIILTLQKYWEKQGCVLANPYDVENGAGTFNPDTFLMSLGPEDWSVAYVEPSRRPKDGRYGENPNRVYQHHQFQVLMKPSPDNIQELYLKSLEALGIDLKEHDVRFVEDNWESPTLGAWGLGWEVWLDGMEITQFTYFQQVGGLEVEITPVEITYGLERIALYLQNKDNVYELDWSETVKYGERRYQYEYEMSKYSFEISDSEMNFKLFDMYEKEAKNCLKNKLVLPAYDYVLKCSHTFNNLDARGSIGTTERMAYILRVRELAKKCAEIFVENRKALGFPLLKKGDKQ</sequence>
<evidence type="ECO:0000256" key="7">
    <source>
        <dbReference type="ARBA" id="ARBA00047937"/>
    </source>
</evidence>
<keyword evidence="6 8" id="KW-0030">Aminoacyl-tRNA synthetase</keyword>
<evidence type="ECO:0000256" key="6">
    <source>
        <dbReference type="ARBA" id="ARBA00023146"/>
    </source>
</evidence>
<evidence type="ECO:0000313" key="10">
    <source>
        <dbReference type="Proteomes" id="UP001225134"/>
    </source>
</evidence>
<keyword evidence="2 8" id="KW-0436">Ligase</keyword>
<keyword evidence="4 8" id="KW-0067">ATP-binding</keyword>
<evidence type="ECO:0000256" key="1">
    <source>
        <dbReference type="ARBA" id="ARBA00008226"/>
    </source>
</evidence>
<dbReference type="CDD" id="cd00733">
    <property type="entry name" value="GlyRS_alpha_core"/>
    <property type="match status" value="1"/>
</dbReference>
<keyword evidence="10" id="KW-1185">Reference proteome</keyword>
<dbReference type="SUPFAM" id="SSF55681">
    <property type="entry name" value="Class II aaRS and biotin synthetases"/>
    <property type="match status" value="1"/>
</dbReference>
<accession>A0ABT7HI53</accession>
<dbReference type="Gene3D" id="1.20.58.180">
    <property type="entry name" value="Class II aaRS and biotin synthetases, domain 2"/>
    <property type="match status" value="1"/>
</dbReference>
<dbReference type="PROSITE" id="PS50861">
    <property type="entry name" value="AA_TRNA_LIGASE_II_GLYAB"/>
    <property type="match status" value="1"/>
</dbReference>
<dbReference type="HAMAP" id="MF_00254">
    <property type="entry name" value="Gly_tRNA_synth_alpha"/>
    <property type="match status" value="1"/>
</dbReference>
<gene>
    <name evidence="8 9" type="primary">glyQ</name>
    <name evidence="9" type="ORF">QQA45_01490</name>
</gene>
<comment type="similarity">
    <text evidence="1 8">Belongs to the class-II aminoacyl-tRNA synthetase family.</text>
</comment>
<dbReference type="PANTHER" id="PTHR30075:SF2">
    <property type="entry name" value="GLYCINE--TRNA LIGASE, CHLOROPLASTIC_MITOCHONDRIAL 2"/>
    <property type="match status" value="1"/>
</dbReference>
<dbReference type="EC" id="6.1.1.14" evidence="8"/>
<organism evidence="9 10">
    <name type="scientific">Sneathia sanguinegens</name>
    <dbReference type="NCBI Taxonomy" id="40543"/>
    <lineage>
        <taxon>Bacteria</taxon>
        <taxon>Fusobacteriati</taxon>
        <taxon>Fusobacteriota</taxon>
        <taxon>Fusobacteriia</taxon>
        <taxon>Fusobacteriales</taxon>
        <taxon>Leptotrichiaceae</taxon>
        <taxon>Sneathia</taxon>
    </lineage>
</organism>
<protein>
    <recommendedName>
        <fullName evidence="8">Glycine--tRNA ligase alpha subunit</fullName>
        <ecNumber evidence="8">6.1.1.14</ecNumber>
    </recommendedName>
    <alternativeName>
        <fullName evidence="8">Glycyl-tRNA synthetase alpha subunit</fullName>
        <shortName evidence="8">GlyRS</shortName>
    </alternativeName>
</protein>
<keyword evidence="3 8" id="KW-0547">Nucleotide-binding</keyword>
<evidence type="ECO:0000256" key="2">
    <source>
        <dbReference type="ARBA" id="ARBA00022598"/>
    </source>
</evidence>
<dbReference type="InterPro" id="IPR006194">
    <property type="entry name" value="Gly-tRNA-synth_heterodimer"/>
</dbReference>
<dbReference type="PRINTS" id="PR01044">
    <property type="entry name" value="TRNASYNTHGA"/>
</dbReference>
<keyword evidence="5 8" id="KW-0648">Protein biosynthesis</keyword>
<evidence type="ECO:0000313" key="9">
    <source>
        <dbReference type="EMBL" id="MDK9580198.1"/>
    </source>
</evidence>
<proteinExistence type="inferred from homology"/>
<dbReference type="GO" id="GO:0004820">
    <property type="term" value="F:glycine-tRNA ligase activity"/>
    <property type="evidence" value="ECO:0007669"/>
    <property type="project" value="UniProtKB-EC"/>
</dbReference>
<name>A0ABT7HI53_9FUSO</name>
<comment type="caution">
    <text evidence="9">The sequence shown here is derived from an EMBL/GenBank/DDBJ whole genome shotgun (WGS) entry which is preliminary data.</text>
</comment>
<evidence type="ECO:0000256" key="8">
    <source>
        <dbReference type="HAMAP-Rule" id="MF_00254"/>
    </source>
</evidence>
<dbReference type="Pfam" id="PF02091">
    <property type="entry name" value="tRNA-synt_2e"/>
    <property type="match status" value="1"/>
</dbReference>
<evidence type="ECO:0000256" key="5">
    <source>
        <dbReference type="ARBA" id="ARBA00022917"/>
    </source>
</evidence>
<reference evidence="9 10" key="1">
    <citation type="submission" date="2023-06" db="EMBL/GenBank/DDBJ databases">
        <title>Antibody response to the Sneathia vaginalis cytopathogenic toxin A during pregnancy.</title>
        <authorList>
            <person name="Mccoy Z.T."/>
            <person name="Serrano M.G."/>
            <person name="Spaine K."/>
            <person name="Edwards D.J."/>
            <person name="Buck G.A."/>
            <person name="Jefferson K."/>
        </authorList>
    </citation>
    <scope>NUCLEOTIDE SEQUENCE [LARGE SCALE GENOMIC DNA]</scope>
    <source>
        <strain evidence="9 10">CCUG 42621</strain>
    </source>
</reference>
<dbReference type="NCBIfam" id="TIGR00388">
    <property type="entry name" value="glyQ"/>
    <property type="match status" value="1"/>
</dbReference>
<comment type="subcellular location">
    <subcellularLocation>
        <location evidence="8">Cytoplasm</location>
    </subcellularLocation>
</comment>
<keyword evidence="8" id="KW-0963">Cytoplasm</keyword>
<comment type="catalytic activity">
    <reaction evidence="7 8">
        <text>tRNA(Gly) + glycine + ATP = glycyl-tRNA(Gly) + AMP + diphosphate</text>
        <dbReference type="Rhea" id="RHEA:16013"/>
        <dbReference type="Rhea" id="RHEA-COMP:9664"/>
        <dbReference type="Rhea" id="RHEA-COMP:9683"/>
        <dbReference type="ChEBI" id="CHEBI:30616"/>
        <dbReference type="ChEBI" id="CHEBI:33019"/>
        <dbReference type="ChEBI" id="CHEBI:57305"/>
        <dbReference type="ChEBI" id="CHEBI:78442"/>
        <dbReference type="ChEBI" id="CHEBI:78522"/>
        <dbReference type="ChEBI" id="CHEBI:456215"/>
        <dbReference type="EC" id="6.1.1.14"/>
    </reaction>
</comment>
<dbReference type="Proteomes" id="UP001225134">
    <property type="component" value="Unassembled WGS sequence"/>
</dbReference>
<dbReference type="RefSeq" id="WP_066729050.1">
    <property type="nucleotide sequence ID" value="NZ_CAMPUK010000011.1"/>
</dbReference>
<dbReference type="EMBL" id="JASSPP010000001">
    <property type="protein sequence ID" value="MDK9580198.1"/>
    <property type="molecule type" value="Genomic_DNA"/>
</dbReference>
<dbReference type="InterPro" id="IPR045864">
    <property type="entry name" value="aa-tRNA-synth_II/BPL/LPL"/>
</dbReference>
<dbReference type="PANTHER" id="PTHR30075">
    <property type="entry name" value="GLYCYL-TRNA SYNTHETASE"/>
    <property type="match status" value="1"/>
</dbReference>
<dbReference type="Gene3D" id="3.30.930.10">
    <property type="entry name" value="Bira Bifunctional Protein, Domain 2"/>
    <property type="match status" value="1"/>
</dbReference>
<dbReference type="NCBIfam" id="NF006827">
    <property type="entry name" value="PRK09348.1"/>
    <property type="match status" value="1"/>
</dbReference>
<evidence type="ECO:0000256" key="4">
    <source>
        <dbReference type="ARBA" id="ARBA00022840"/>
    </source>
</evidence>